<evidence type="ECO:0000256" key="1">
    <source>
        <dbReference type="SAM" id="Coils"/>
    </source>
</evidence>
<sequence>AATIGGAALTGAAIGSFIPVVGTVVGAAVGGLIGVVKEWKDITKNIPAVFGKLPQDFSKEFKDLVEDAQGKSKAEKEDIDKVEERIIKANKANIESIKSGNITGVFKDIWSEQKAKQKKIKTEEEVVKRDVDVEYKTVGGETKKDNVKGTIKEIRDLVSDKTKERALAKQILEINRATWSQEEGRVEAAEKEVNELSNQIKLNEAVLVKITEIDGVYRNLVNDTKVLSDQQHYINVLIEKQKEWVAGIGELYSAQLGTLDAIIKRMSMTGQIDIGVAEGKMEQALKTLYAQKDAAEDFIEYIKANADVVAEAKLDPDGMTEQLKGFFFQLKDQGVSIETFGELADAEQIETLKKLIEEFPSKAMEIRSSMKGLFNEPIRGAELLSAQTGLMVQLADNFAIGVGAAASLRVKQYEDQAKVITQLEDMLALQLKNIRAYEL</sequence>
<feature type="coiled-coil region" evidence="1">
    <location>
        <begin position="179"/>
        <end position="206"/>
    </location>
</feature>
<feature type="non-terminal residue" evidence="3">
    <location>
        <position position="1"/>
    </location>
</feature>
<reference evidence="3" key="1">
    <citation type="journal article" date="2015" name="Nature">
        <title>Complex archaea that bridge the gap between prokaryotes and eukaryotes.</title>
        <authorList>
            <person name="Spang A."/>
            <person name="Saw J.H."/>
            <person name="Jorgensen S.L."/>
            <person name="Zaremba-Niedzwiedzka K."/>
            <person name="Martijn J."/>
            <person name="Lind A.E."/>
            <person name="van Eijk R."/>
            <person name="Schleper C."/>
            <person name="Guy L."/>
            <person name="Ettema T.J."/>
        </authorList>
    </citation>
    <scope>NUCLEOTIDE SEQUENCE</scope>
</reference>
<evidence type="ECO:0000256" key="2">
    <source>
        <dbReference type="SAM" id="Phobius"/>
    </source>
</evidence>
<keyword evidence="2" id="KW-0472">Membrane</keyword>
<organism evidence="3">
    <name type="scientific">marine sediment metagenome</name>
    <dbReference type="NCBI Taxonomy" id="412755"/>
    <lineage>
        <taxon>unclassified sequences</taxon>
        <taxon>metagenomes</taxon>
        <taxon>ecological metagenomes</taxon>
    </lineage>
</organism>
<proteinExistence type="predicted"/>
<keyword evidence="1" id="KW-0175">Coiled coil</keyword>
<feature type="non-terminal residue" evidence="3">
    <location>
        <position position="439"/>
    </location>
</feature>
<feature type="transmembrane region" description="Helical" evidence="2">
    <location>
        <begin position="12"/>
        <end position="36"/>
    </location>
</feature>
<feature type="coiled-coil region" evidence="1">
    <location>
        <begin position="65"/>
        <end position="92"/>
    </location>
</feature>
<protein>
    <submittedName>
        <fullName evidence="3">Uncharacterized protein</fullName>
    </submittedName>
</protein>
<keyword evidence="2" id="KW-0812">Transmembrane</keyword>
<keyword evidence="2" id="KW-1133">Transmembrane helix</keyword>
<name>A0A0F9CB90_9ZZZZ</name>
<dbReference type="AlphaFoldDB" id="A0A0F9CB90"/>
<evidence type="ECO:0000313" key="3">
    <source>
        <dbReference type="EMBL" id="KKK93971.1"/>
    </source>
</evidence>
<gene>
    <name evidence="3" type="ORF">LCGC14_2687530</name>
</gene>
<comment type="caution">
    <text evidence="3">The sequence shown here is derived from an EMBL/GenBank/DDBJ whole genome shotgun (WGS) entry which is preliminary data.</text>
</comment>
<dbReference type="EMBL" id="LAZR01047544">
    <property type="protein sequence ID" value="KKK93971.1"/>
    <property type="molecule type" value="Genomic_DNA"/>
</dbReference>
<accession>A0A0F9CB90</accession>